<evidence type="ECO:0000313" key="9">
    <source>
        <dbReference type="EMBL" id="ANI83578.1"/>
    </source>
</evidence>
<dbReference type="KEGG" id="kor:AWR26_15960"/>
<dbReference type="Gene3D" id="2.60.40.3290">
    <property type="entry name" value="Fimbrial protein EcpA"/>
    <property type="match status" value="1"/>
</dbReference>
<reference evidence="9 11" key="2">
    <citation type="submission" date="2021-03" db="EMBL/GenBank/DDBJ databases">
        <authorList>
            <person name="Li Y."/>
            <person name="Li S."/>
            <person name="Chen M."/>
            <person name="Peng G."/>
            <person name="Tan Z."/>
            <person name="An Q."/>
        </authorList>
    </citation>
    <scope>NUCLEOTIDE SEQUENCE [LARGE SCALE GENOMIC DNA]</scope>
    <source>
        <strain evidence="9 11">Ola 51</strain>
    </source>
</reference>
<organism evidence="10 12">
    <name type="scientific">Kosakonia oryzae</name>
    <dbReference type="NCBI Taxonomy" id="497725"/>
    <lineage>
        <taxon>Bacteria</taxon>
        <taxon>Pseudomonadati</taxon>
        <taxon>Pseudomonadota</taxon>
        <taxon>Gammaproteobacteria</taxon>
        <taxon>Enterobacterales</taxon>
        <taxon>Enterobacteriaceae</taxon>
        <taxon>Kosakonia</taxon>
    </lineage>
</organism>
<dbReference type="InterPro" id="IPR038478">
    <property type="entry name" value="Fimbrillin_EcpA_sf"/>
</dbReference>
<evidence type="ECO:0000313" key="11">
    <source>
        <dbReference type="Proteomes" id="UP000078227"/>
    </source>
</evidence>
<evidence type="ECO:0000313" key="12">
    <source>
        <dbReference type="Proteomes" id="UP000182314"/>
    </source>
</evidence>
<keyword evidence="4 8" id="KW-0732">Signal</keyword>
<gene>
    <name evidence="9" type="ORF">AWR26_15960</name>
    <name evidence="10" type="ORF">SAMN05216286_1050</name>
</gene>
<sequence>MKRNVIAFALLASFAAGSVQAAQMGQSIATWSATAKKDTTSTLVVTPLGSLTFQYADGVKGFNTQKGLFDVAIEGDATATAFKLSSRLISNTLTQLDGSGSTLNVAVNYMGEEVKQNADTVMVDTTSNKNGGLSILATDFSKTGRVTAQDAFTFSIANGTTDGTTAATDMSQLPEGIWSGDISVQFDATWS</sequence>
<reference evidence="10 12" key="1">
    <citation type="submission" date="2016-10" db="EMBL/GenBank/DDBJ databases">
        <authorList>
            <person name="Varghese N."/>
            <person name="Submissions S."/>
        </authorList>
    </citation>
    <scope>NUCLEOTIDE SEQUENCE [LARGE SCALE GENOMIC DNA]</scope>
    <source>
        <strain evidence="10 12">CGMCC 1.7012</strain>
    </source>
</reference>
<evidence type="ECO:0000256" key="2">
    <source>
        <dbReference type="ARBA" id="ARBA00007305"/>
    </source>
</evidence>
<dbReference type="Pfam" id="PF16449">
    <property type="entry name" value="MatB"/>
    <property type="match status" value="1"/>
</dbReference>
<evidence type="ECO:0000256" key="4">
    <source>
        <dbReference type="ARBA" id="ARBA00022729"/>
    </source>
</evidence>
<evidence type="ECO:0000256" key="5">
    <source>
        <dbReference type="ARBA" id="ARBA00023263"/>
    </source>
</evidence>
<feature type="signal peptide" evidence="8">
    <location>
        <begin position="1"/>
        <end position="21"/>
    </location>
</feature>
<evidence type="ECO:0000256" key="3">
    <source>
        <dbReference type="ARBA" id="ARBA00014507"/>
    </source>
</evidence>
<comment type="similarity">
    <text evidence="2">Belongs to the EcpA/MatB fimbrillin family.</text>
</comment>
<dbReference type="Proteomes" id="UP000078227">
    <property type="component" value="Chromosome"/>
</dbReference>
<evidence type="ECO:0000256" key="7">
    <source>
        <dbReference type="ARBA" id="ARBA00031192"/>
    </source>
</evidence>
<evidence type="ECO:0000256" key="1">
    <source>
        <dbReference type="ARBA" id="ARBA00004561"/>
    </source>
</evidence>
<dbReference type="EMBL" id="FOKO01000001">
    <property type="protein sequence ID" value="SFB83082.1"/>
    <property type="molecule type" value="Genomic_DNA"/>
</dbReference>
<feature type="chain" id="PRO_5041713315" description="Common pilus major fimbrillin subunit EcpA" evidence="8">
    <location>
        <begin position="22"/>
        <end position="191"/>
    </location>
</feature>
<dbReference type="InterPro" id="IPR016514">
    <property type="entry name" value="EcpA"/>
</dbReference>
<dbReference type="RefSeq" id="WP_064567363.1">
    <property type="nucleotide sequence ID" value="NZ_CP014007.2"/>
</dbReference>
<protein>
    <recommendedName>
        <fullName evidence="3">Common pilus major fimbrillin subunit EcpA</fullName>
    </recommendedName>
    <alternativeName>
        <fullName evidence="7">MatB fimbrillin</fullName>
    </alternativeName>
</protein>
<evidence type="ECO:0000256" key="6">
    <source>
        <dbReference type="ARBA" id="ARBA00026091"/>
    </source>
</evidence>
<comment type="subunit">
    <text evidence="6">Self-associates. Forms filaments. Interacts with EcpD.</text>
</comment>
<proteinExistence type="inferred from homology"/>
<accession>A0AA94KPB9</accession>
<keyword evidence="11" id="KW-1185">Reference proteome</keyword>
<dbReference type="GO" id="GO:0009289">
    <property type="term" value="C:pilus"/>
    <property type="evidence" value="ECO:0007669"/>
    <property type="project" value="UniProtKB-SubCell"/>
</dbReference>
<keyword evidence="5" id="KW-0281">Fimbrium</keyword>
<dbReference type="EMBL" id="CP014007">
    <property type="protein sequence ID" value="ANI83578.1"/>
    <property type="molecule type" value="Genomic_DNA"/>
</dbReference>
<evidence type="ECO:0000313" key="10">
    <source>
        <dbReference type="EMBL" id="SFB83082.1"/>
    </source>
</evidence>
<dbReference type="Proteomes" id="UP000182314">
    <property type="component" value="Unassembled WGS sequence"/>
</dbReference>
<evidence type="ECO:0000256" key="8">
    <source>
        <dbReference type="SAM" id="SignalP"/>
    </source>
</evidence>
<comment type="subcellular location">
    <subcellularLocation>
        <location evidence="1">Fimbrium</location>
    </subcellularLocation>
</comment>
<dbReference type="AlphaFoldDB" id="A0AA94KPB9"/>
<name>A0AA94KPB9_9ENTR</name>